<keyword evidence="3" id="KW-0813">Transport</keyword>
<evidence type="ECO:0000313" key="10">
    <source>
        <dbReference type="EMBL" id="MVP01930.1"/>
    </source>
</evidence>
<evidence type="ECO:0000313" key="11">
    <source>
        <dbReference type="Proteomes" id="UP000490800"/>
    </source>
</evidence>
<keyword evidence="11" id="KW-1185">Reference proteome</keyword>
<feature type="chain" id="PRO_5038502346" evidence="8">
    <location>
        <begin position="25"/>
        <end position="331"/>
    </location>
</feature>
<keyword evidence="6" id="KW-0449">Lipoprotein</keyword>
<evidence type="ECO:0000256" key="8">
    <source>
        <dbReference type="SAM" id="SignalP"/>
    </source>
</evidence>
<feature type="domain" description="Fe/B12 periplasmic-binding" evidence="9">
    <location>
        <begin position="70"/>
        <end position="331"/>
    </location>
</feature>
<dbReference type="Pfam" id="PF01497">
    <property type="entry name" value="Peripla_BP_2"/>
    <property type="match status" value="1"/>
</dbReference>
<proteinExistence type="inferred from homology"/>
<comment type="similarity">
    <text evidence="2">Belongs to the bacterial solute-binding protein 8 family.</text>
</comment>
<evidence type="ECO:0000256" key="7">
    <source>
        <dbReference type="SAM" id="MobiDB-lite"/>
    </source>
</evidence>
<evidence type="ECO:0000256" key="2">
    <source>
        <dbReference type="ARBA" id="ARBA00008814"/>
    </source>
</evidence>
<dbReference type="InterPro" id="IPR051313">
    <property type="entry name" value="Bact_iron-sidero_bind"/>
</dbReference>
<dbReference type="GO" id="GO:1901678">
    <property type="term" value="P:iron coordination entity transport"/>
    <property type="evidence" value="ECO:0007669"/>
    <property type="project" value="UniProtKB-ARBA"/>
</dbReference>
<evidence type="ECO:0000259" key="9">
    <source>
        <dbReference type="PROSITE" id="PS50983"/>
    </source>
</evidence>
<reference evidence="10 11" key="1">
    <citation type="journal article" date="2019" name="Microorganisms">
        <title>Paenibacillus lutrae sp. nov., A Chitinolytic Species Isolated from A River Otter in Castril Natural Park, Granada, Spain.</title>
        <authorList>
            <person name="Rodriguez M."/>
            <person name="Reina J.C."/>
            <person name="Bejar V."/>
            <person name="Llamas I."/>
        </authorList>
    </citation>
    <scope>NUCLEOTIDE SEQUENCE [LARGE SCALE GENOMIC DNA]</scope>
    <source>
        <strain evidence="10 11">N10</strain>
    </source>
</reference>
<dbReference type="AlphaFoldDB" id="A0A7X3K1B2"/>
<gene>
    <name evidence="10" type="ORF">EDM21_20850</name>
</gene>
<comment type="caution">
    <text evidence="10">The sequence shown here is derived from an EMBL/GenBank/DDBJ whole genome shotgun (WGS) entry which is preliminary data.</text>
</comment>
<feature type="signal peptide" evidence="8">
    <location>
        <begin position="1"/>
        <end position="24"/>
    </location>
</feature>
<keyword evidence="4 8" id="KW-0732">Signal</keyword>
<dbReference type="Proteomes" id="UP000490800">
    <property type="component" value="Unassembled WGS sequence"/>
</dbReference>
<evidence type="ECO:0000256" key="4">
    <source>
        <dbReference type="ARBA" id="ARBA00022729"/>
    </source>
</evidence>
<dbReference type="RefSeq" id="WP_157338422.1">
    <property type="nucleotide sequence ID" value="NZ_RHLK01000016.1"/>
</dbReference>
<dbReference type="GO" id="GO:0005886">
    <property type="term" value="C:plasma membrane"/>
    <property type="evidence" value="ECO:0007669"/>
    <property type="project" value="UniProtKB-SubCell"/>
</dbReference>
<organism evidence="10 11">
    <name type="scientific">Paenibacillus lutrae</name>
    <dbReference type="NCBI Taxonomy" id="2078573"/>
    <lineage>
        <taxon>Bacteria</taxon>
        <taxon>Bacillati</taxon>
        <taxon>Bacillota</taxon>
        <taxon>Bacilli</taxon>
        <taxon>Bacillales</taxon>
        <taxon>Paenibacillaceae</taxon>
        <taxon>Paenibacillus</taxon>
    </lineage>
</organism>
<evidence type="ECO:0000256" key="1">
    <source>
        <dbReference type="ARBA" id="ARBA00004193"/>
    </source>
</evidence>
<accession>A0A7X3K1B2</accession>
<sequence>MNRPKRSLFTICLLVLTMIAVVTAGCSSTGTTPAASGTPGSTGTPAPAADTVREITHAMGKTEIKGTPQRVVVLTNEGTEALLELGVKPVGAVKSGVGNTWYPHIKDAMQGVTELGEEVQPNQELIVSLKPDLIIGNKVRHEKIYDQLTKIAPTVFAEDLSGKWKKNFALYAEALNKKAEGDKAMENYNKHVADVKGKFGDKTSAKVSIVRFLPNAVRIYQKDTFAGIILQDLGFARPAAQDKNAFMEVITKERMADMDGDIMFYFNSDYDDSKGGTKSQQEWMKDPLYTNLNVAKNNKAFQIDEIIWNTSGGIKSANLMLDDFVKYADKL</sequence>
<name>A0A7X3K1B2_9BACL</name>
<evidence type="ECO:0000256" key="5">
    <source>
        <dbReference type="ARBA" id="ARBA00023139"/>
    </source>
</evidence>
<comment type="subcellular location">
    <subcellularLocation>
        <location evidence="1">Cell membrane</location>
        <topology evidence="1">Lipid-anchor</topology>
    </subcellularLocation>
</comment>
<dbReference type="CDD" id="cd01146">
    <property type="entry name" value="FhuD"/>
    <property type="match status" value="1"/>
</dbReference>
<dbReference type="FunFam" id="3.40.50.1980:FF:000003">
    <property type="entry name" value="Iron ABC transporter substrate-binding protein"/>
    <property type="match status" value="1"/>
</dbReference>
<evidence type="ECO:0000256" key="3">
    <source>
        <dbReference type="ARBA" id="ARBA00022448"/>
    </source>
</evidence>
<dbReference type="PANTHER" id="PTHR30532:SF21">
    <property type="entry name" value="SIDEROPHORE-BINDING LIPOPROTEIN YFIY-RELATED"/>
    <property type="match status" value="1"/>
</dbReference>
<protein>
    <submittedName>
        <fullName evidence="10">ABC transporter substrate-binding protein</fullName>
    </submittedName>
</protein>
<dbReference type="GO" id="GO:0030288">
    <property type="term" value="C:outer membrane-bounded periplasmic space"/>
    <property type="evidence" value="ECO:0007669"/>
    <property type="project" value="TreeGrafter"/>
</dbReference>
<dbReference type="Gene3D" id="3.40.50.1980">
    <property type="entry name" value="Nitrogenase molybdenum iron protein domain"/>
    <property type="match status" value="2"/>
</dbReference>
<dbReference type="InterPro" id="IPR002491">
    <property type="entry name" value="ABC_transptr_periplasmic_BD"/>
</dbReference>
<dbReference type="PROSITE" id="PS51257">
    <property type="entry name" value="PROKAR_LIPOPROTEIN"/>
    <property type="match status" value="1"/>
</dbReference>
<dbReference type="SUPFAM" id="SSF53807">
    <property type="entry name" value="Helical backbone' metal receptor"/>
    <property type="match status" value="1"/>
</dbReference>
<dbReference type="PANTHER" id="PTHR30532">
    <property type="entry name" value="IRON III DICITRATE-BINDING PERIPLASMIC PROTEIN"/>
    <property type="match status" value="1"/>
</dbReference>
<feature type="region of interest" description="Disordered" evidence="7">
    <location>
        <begin position="28"/>
        <end position="48"/>
    </location>
</feature>
<keyword evidence="5" id="KW-0564">Palmitate</keyword>
<dbReference type="PROSITE" id="PS50983">
    <property type="entry name" value="FE_B12_PBP"/>
    <property type="match status" value="1"/>
</dbReference>
<dbReference type="OrthoDB" id="9793175at2"/>
<dbReference type="EMBL" id="RHLK01000016">
    <property type="protein sequence ID" value="MVP01930.1"/>
    <property type="molecule type" value="Genomic_DNA"/>
</dbReference>
<evidence type="ECO:0000256" key="6">
    <source>
        <dbReference type="ARBA" id="ARBA00023288"/>
    </source>
</evidence>